<evidence type="ECO:0000313" key="2">
    <source>
        <dbReference type="Proteomes" id="UP000009319"/>
    </source>
</evidence>
<proteinExistence type="predicted"/>
<dbReference type="HOGENOM" id="CLU_2702277_0_0_5"/>
<accession>K0PUQ2</accession>
<keyword evidence="2" id="KW-1185">Reference proteome</keyword>
<sequence length="73" mass="8351">MRTVFLACGRIWEGSARSAISTADGRGRYNPKNAHDQVKDMILLHLLLSMSEQCLETTQWSPRKLQNDRQATF</sequence>
<protein>
    <submittedName>
        <fullName evidence="1">Uncharacterized protein</fullName>
    </submittedName>
</protein>
<reference evidence="1 2" key="1">
    <citation type="journal article" date="2013" name="Genome Announc.">
        <title>Draft Genome Sequence of Rhizobium mesoamericanum STM3625, a Nitrogen-Fixing Symbiont of Mimosa pudica Isolated in French Guiana (South America).</title>
        <authorList>
            <person name="Moulin L."/>
            <person name="Mornico D."/>
            <person name="Melkonian R."/>
            <person name="Klonowska A."/>
        </authorList>
    </citation>
    <scope>NUCLEOTIDE SEQUENCE [LARGE SCALE GENOMIC DNA]</scope>
    <source>
        <strain evidence="1 2">STM3625</strain>
    </source>
</reference>
<evidence type="ECO:0000313" key="1">
    <source>
        <dbReference type="EMBL" id="CCM75130.1"/>
    </source>
</evidence>
<dbReference type="EMBL" id="CANI01000009">
    <property type="protein sequence ID" value="CCM75130.1"/>
    <property type="molecule type" value="Genomic_DNA"/>
</dbReference>
<gene>
    <name evidence="1" type="ORF">BN77_2293</name>
</gene>
<comment type="caution">
    <text evidence="1">The sequence shown here is derived from an EMBL/GenBank/DDBJ whole genome shotgun (WGS) entry which is preliminary data.</text>
</comment>
<organism evidence="1 2">
    <name type="scientific">Rhizobium mesoamericanum STM3625</name>
    <dbReference type="NCBI Taxonomy" id="1211777"/>
    <lineage>
        <taxon>Bacteria</taxon>
        <taxon>Pseudomonadati</taxon>
        <taxon>Pseudomonadota</taxon>
        <taxon>Alphaproteobacteria</taxon>
        <taxon>Hyphomicrobiales</taxon>
        <taxon>Rhizobiaceae</taxon>
        <taxon>Rhizobium/Agrobacterium group</taxon>
        <taxon>Rhizobium</taxon>
    </lineage>
</organism>
<dbReference type="AlphaFoldDB" id="K0PUQ2"/>
<name>K0PUQ2_9HYPH</name>
<dbReference type="STRING" id="1211777.BN77_2293"/>
<dbReference type="Proteomes" id="UP000009319">
    <property type="component" value="Unassembled WGS sequence"/>
</dbReference>